<dbReference type="Proteomes" id="UP000460272">
    <property type="component" value="Unassembled WGS sequence"/>
</dbReference>
<dbReference type="InterPro" id="IPR017871">
    <property type="entry name" value="ABC_transporter-like_CS"/>
</dbReference>
<dbReference type="PANTHER" id="PTHR24221">
    <property type="entry name" value="ATP-BINDING CASSETTE SUB-FAMILY B"/>
    <property type="match status" value="1"/>
</dbReference>
<dbReference type="NCBIfam" id="TIGR02868">
    <property type="entry name" value="CydC"/>
    <property type="match status" value="1"/>
</dbReference>
<dbReference type="RefSeq" id="WP_145852609.1">
    <property type="nucleotide sequence ID" value="NZ_RPFW01000002.1"/>
</dbReference>
<proteinExistence type="predicted"/>
<dbReference type="GO" id="GO:0016887">
    <property type="term" value="F:ATP hydrolysis activity"/>
    <property type="evidence" value="ECO:0007669"/>
    <property type="project" value="InterPro"/>
</dbReference>
<dbReference type="GO" id="GO:0005524">
    <property type="term" value="F:ATP binding"/>
    <property type="evidence" value="ECO:0007669"/>
    <property type="project" value="UniProtKB-KW"/>
</dbReference>
<dbReference type="InterPro" id="IPR027417">
    <property type="entry name" value="P-loop_NTPase"/>
</dbReference>
<dbReference type="GO" id="GO:0034040">
    <property type="term" value="F:ATPase-coupled lipid transmembrane transporter activity"/>
    <property type="evidence" value="ECO:0007669"/>
    <property type="project" value="TreeGrafter"/>
</dbReference>
<keyword evidence="3" id="KW-0547">Nucleotide-binding</keyword>
<dbReference type="Gene3D" id="3.40.50.300">
    <property type="entry name" value="P-loop containing nucleotide triphosphate hydrolases"/>
    <property type="match status" value="1"/>
</dbReference>
<keyword evidence="4" id="KW-0067">ATP-binding</keyword>
<evidence type="ECO:0000256" key="5">
    <source>
        <dbReference type="ARBA" id="ARBA00022989"/>
    </source>
</evidence>
<evidence type="ECO:0000313" key="11">
    <source>
        <dbReference type="EMBL" id="TVZ04903.1"/>
    </source>
</evidence>
<dbReference type="SUPFAM" id="SSF52540">
    <property type="entry name" value="P-loop containing nucleoside triphosphate hydrolases"/>
    <property type="match status" value="1"/>
</dbReference>
<keyword evidence="5 8" id="KW-1133">Transmembrane helix</keyword>
<dbReference type="InterPro" id="IPR003593">
    <property type="entry name" value="AAA+_ATPase"/>
</dbReference>
<evidence type="ECO:0000256" key="6">
    <source>
        <dbReference type="ARBA" id="ARBA00023136"/>
    </source>
</evidence>
<feature type="domain" description="ABC transporter" evidence="9">
    <location>
        <begin position="353"/>
        <end position="579"/>
    </location>
</feature>
<dbReference type="Pfam" id="PF00005">
    <property type="entry name" value="ABC_tran"/>
    <property type="match status" value="1"/>
</dbReference>
<comment type="caution">
    <text evidence="11">The sequence shown here is derived from an EMBL/GenBank/DDBJ whole genome shotgun (WGS) entry which is preliminary data.</text>
</comment>
<keyword evidence="12" id="KW-1185">Reference proteome</keyword>
<evidence type="ECO:0000313" key="12">
    <source>
        <dbReference type="Proteomes" id="UP000460272"/>
    </source>
</evidence>
<feature type="transmembrane region" description="Helical" evidence="8">
    <location>
        <begin position="286"/>
        <end position="311"/>
    </location>
</feature>
<dbReference type="GO" id="GO:0034775">
    <property type="term" value="P:glutathione transmembrane transport"/>
    <property type="evidence" value="ECO:0007669"/>
    <property type="project" value="InterPro"/>
</dbReference>
<dbReference type="Gene3D" id="1.20.1560.10">
    <property type="entry name" value="ABC transporter type 1, transmembrane domain"/>
    <property type="match status" value="1"/>
</dbReference>
<dbReference type="EMBL" id="RPFW01000002">
    <property type="protein sequence ID" value="TVZ04903.1"/>
    <property type="molecule type" value="Genomic_DNA"/>
</dbReference>
<evidence type="ECO:0000259" key="9">
    <source>
        <dbReference type="PROSITE" id="PS50893"/>
    </source>
</evidence>
<dbReference type="InterPro" id="IPR003439">
    <property type="entry name" value="ABC_transporter-like_ATP-bd"/>
</dbReference>
<feature type="transmembrane region" description="Helical" evidence="8">
    <location>
        <begin position="177"/>
        <end position="197"/>
    </location>
</feature>
<dbReference type="PROSITE" id="PS50893">
    <property type="entry name" value="ABC_TRANSPORTER_2"/>
    <property type="match status" value="1"/>
</dbReference>
<dbReference type="SUPFAM" id="SSF90123">
    <property type="entry name" value="ABC transporter transmembrane region"/>
    <property type="match status" value="1"/>
</dbReference>
<evidence type="ECO:0000256" key="7">
    <source>
        <dbReference type="SAM" id="MobiDB-lite"/>
    </source>
</evidence>
<comment type="subcellular location">
    <subcellularLocation>
        <location evidence="1">Cell membrane</location>
        <topology evidence="1">Multi-pass membrane protein</topology>
    </subcellularLocation>
</comment>
<evidence type="ECO:0000256" key="3">
    <source>
        <dbReference type="ARBA" id="ARBA00022741"/>
    </source>
</evidence>
<dbReference type="InterPro" id="IPR036640">
    <property type="entry name" value="ABC1_TM_sf"/>
</dbReference>
<feature type="transmembrane region" description="Helical" evidence="8">
    <location>
        <begin position="259"/>
        <end position="280"/>
    </location>
</feature>
<dbReference type="SMART" id="SM00382">
    <property type="entry name" value="AAA"/>
    <property type="match status" value="1"/>
</dbReference>
<feature type="domain" description="ABC transmembrane type-1" evidence="10">
    <location>
        <begin position="36"/>
        <end position="319"/>
    </location>
</feature>
<dbReference type="GO" id="GO:0005886">
    <property type="term" value="C:plasma membrane"/>
    <property type="evidence" value="ECO:0007669"/>
    <property type="project" value="UniProtKB-SubCell"/>
</dbReference>
<dbReference type="GO" id="GO:0045454">
    <property type="term" value="P:cell redox homeostasis"/>
    <property type="evidence" value="ECO:0007669"/>
    <property type="project" value="InterPro"/>
</dbReference>
<dbReference type="PANTHER" id="PTHR24221:SF654">
    <property type="entry name" value="ATP-BINDING CASSETTE SUB-FAMILY B MEMBER 6"/>
    <property type="match status" value="1"/>
</dbReference>
<feature type="region of interest" description="Disordered" evidence="7">
    <location>
        <begin position="1"/>
        <end position="27"/>
    </location>
</feature>
<dbReference type="AlphaFoldDB" id="A0A6P2C5W6"/>
<dbReference type="InterPro" id="IPR014223">
    <property type="entry name" value="ABC_CydC/D"/>
</dbReference>
<dbReference type="GO" id="GO:0140359">
    <property type="term" value="F:ABC-type transporter activity"/>
    <property type="evidence" value="ECO:0007669"/>
    <property type="project" value="InterPro"/>
</dbReference>
<feature type="transmembrane region" description="Helical" evidence="8">
    <location>
        <begin position="152"/>
        <end position="171"/>
    </location>
</feature>
<protein>
    <submittedName>
        <fullName evidence="11">Thiol reductant ABC exporter subunit CydC</fullName>
    </submittedName>
</protein>
<dbReference type="OrthoDB" id="9806127at2"/>
<evidence type="ECO:0000256" key="8">
    <source>
        <dbReference type="SAM" id="Phobius"/>
    </source>
</evidence>
<name>A0A6P2C5W6_9ACTN</name>
<dbReference type="InterPro" id="IPR039421">
    <property type="entry name" value="Type_1_exporter"/>
</dbReference>
<sequence>MNRSDNSNRRAAQPGTVHGTAATSKAGSSGDRARLVLAAILGTLAAGCSVGLLATSAWLISRSAQRPPVLYLMAPAAVVQAFGLGRAVLRYAERLAGHDAALRLLADRRVRAWDALARLAPAGLGDYRSGDLLARLVSDIDSFADRWLRVRLPYAVAAAVGAGSVALVGVLSPAAGLVLAATLVVSALAAPLVAIALSRREERLVAPLRGEFAAATTEFIEGAAELAAFRADARALAALKSKEARLGAAAIRSGYARGAGAAVSALAAGAAVWGAVFFAVPAVRAGALAGVLLAVVVLTPIAVHEVFGGLAPAAQEVPRLRAAAARVSDVLHRRAPVAEPVVPAPLPQPPYHLAVRGLRAGWVPGRDVLRDMSFDVPSGSRAAIVGPSGSGKTTLAMVLLRFLDYSAGTVTLGGRDLRTLDGDAVRSVIGLCEQDAHVFDSTLEANLRLARPGATTAELRSALAGARLLDWVDALPLGLATPVGEHGARLSGGQRQRLALARVLLADFPVVILDEPAEHLDEATAQDLTRDLLTAVEGRTVLLITHRPVAPGTVDQVLRLDGARPAAGYDEGSVVRSSI</sequence>
<evidence type="ECO:0000259" key="10">
    <source>
        <dbReference type="PROSITE" id="PS50929"/>
    </source>
</evidence>
<evidence type="ECO:0000256" key="1">
    <source>
        <dbReference type="ARBA" id="ARBA00004651"/>
    </source>
</evidence>
<evidence type="ECO:0000256" key="2">
    <source>
        <dbReference type="ARBA" id="ARBA00022692"/>
    </source>
</evidence>
<feature type="transmembrane region" description="Helical" evidence="8">
    <location>
        <begin position="35"/>
        <end position="58"/>
    </location>
</feature>
<feature type="transmembrane region" description="Helical" evidence="8">
    <location>
        <begin position="70"/>
        <end position="89"/>
    </location>
</feature>
<accession>A0A6P2C5W6</accession>
<organism evidence="11 12">
    <name type="scientific">Trebonia kvetii</name>
    <dbReference type="NCBI Taxonomy" id="2480626"/>
    <lineage>
        <taxon>Bacteria</taxon>
        <taxon>Bacillati</taxon>
        <taxon>Actinomycetota</taxon>
        <taxon>Actinomycetes</taxon>
        <taxon>Streptosporangiales</taxon>
        <taxon>Treboniaceae</taxon>
        <taxon>Trebonia</taxon>
    </lineage>
</organism>
<reference evidence="11 12" key="1">
    <citation type="submission" date="2018-11" db="EMBL/GenBank/DDBJ databases">
        <title>Trebonia kvetii gen.nov., sp.nov., a novel acidophilic actinobacterium, and proposal of the new actinobacterial family Treboniaceae fam. nov.</title>
        <authorList>
            <person name="Rapoport D."/>
            <person name="Sagova-Mareckova M."/>
            <person name="Sedlacek I."/>
            <person name="Provaznik J."/>
            <person name="Kralova S."/>
            <person name="Pavlinic D."/>
            <person name="Benes V."/>
            <person name="Kopecky J."/>
        </authorList>
    </citation>
    <scope>NUCLEOTIDE SEQUENCE [LARGE SCALE GENOMIC DNA]</scope>
    <source>
        <strain evidence="11 12">15Tr583</strain>
    </source>
</reference>
<dbReference type="PROSITE" id="PS50929">
    <property type="entry name" value="ABC_TM1F"/>
    <property type="match status" value="1"/>
</dbReference>
<keyword evidence="6 8" id="KW-0472">Membrane</keyword>
<gene>
    <name evidence="11" type="primary">cydC</name>
    <name evidence="11" type="ORF">EAS64_09690</name>
</gene>
<dbReference type="InterPro" id="IPR011527">
    <property type="entry name" value="ABC1_TM_dom"/>
</dbReference>
<keyword evidence="2 8" id="KW-0812">Transmembrane</keyword>
<dbReference type="PROSITE" id="PS00211">
    <property type="entry name" value="ABC_TRANSPORTER_1"/>
    <property type="match status" value="1"/>
</dbReference>
<evidence type="ECO:0000256" key="4">
    <source>
        <dbReference type="ARBA" id="ARBA00022840"/>
    </source>
</evidence>